<evidence type="ECO:0000256" key="3">
    <source>
        <dbReference type="ARBA" id="ARBA00009759"/>
    </source>
</evidence>
<evidence type="ECO:0000256" key="1">
    <source>
        <dbReference type="ARBA" id="ARBA00001033"/>
    </source>
</evidence>
<comment type="cofactor">
    <cofactor evidence="2 7 8">
        <name>Mg(2+)</name>
        <dbReference type="ChEBI" id="CHEBI:18420"/>
    </cofactor>
</comment>
<feature type="binding site" evidence="7">
    <location>
        <position position="87"/>
    </location>
    <ligand>
        <name>Mg(2+)</name>
        <dbReference type="ChEBI" id="CHEBI:18420"/>
        <label>1</label>
        <note>catalytic</note>
    </ligand>
</feature>
<dbReference type="GO" id="GO:0046872">
    <property type="term" value="F:metal ion binding"/>
    <property type="evidence" value="ECO:0007669"/>
    <property type="project" value="UniProtKB-KW"/>
</dbReference>
<evidence type="ECO:0000313" key="9">
    <source>
        <dbReference type="EMBL" id="TXC82178.1"/>
    </source>
</evidence>
<evidence type="ECO:0000313" key="10">
    <source>
        <dbReference type="Proteomes" id="UP000321168"/>
    </source>
</evidence>
<dbReference type="FunFam" id="3.40.190.80:FF:000002">
    <property type="entry name" value="Inositol-1-monophosphatase"/>
    <property type="match status" value="1"/>
</dbReference>
<accession>A0A5C6VFM3</accession>
<feature type="binding site" evidence="7">
    <location>
        <position position="69"/>
    </location>
    <ligand>
        <name>Mg(2+)</name>
        <dbReference type="ChEBI" id="CHEBI:18420"/>
        <label>1</label>
        <note>catalytic</note>
    </ligand>
</feature>
<dbReference type="Gene3D" id="3.30.540.10">
    <property type="entry name" value="Fructose-1,6-Bisphosphatase, subunit A, domain 1"/>
    <property type="match status" value="1"/>
</dbReference>
<feature type="binding site" evidence="7">
    <location>
        <position position="85"/>
    </location>
    <ligand>
        <name>Mg(2+)</name>
        <dbReference type="ChEBI" id="CHEBI:18420"/>
        <label>1</label>
        <note>catalytic</note>
    </ligand>
</feature>
<dbReference type="PROSITE" id="PS00629">
    <property type="entry name" value="IMP_1"/>
    <property type="match status" value="1"/>
</dbReference>
<dbReference type="EC" id="3.1.3.25" evidence="8"/>
<feature type="binding site" evidence="7">
    <location>
        <position position="88"/>
    </location>
    <ligand>
        <name>Mg(2+)</name>
        <dbReference type="ChEBI" id="CHEBI:18420"/>
        <label>1</label>
        <note>catalytic</note>
    </ligand>
</feature>
<dbReference type="GO" id="GO:0007165">
    <property type="term" value="P:signal transduction"/>
    <property type="evidence" value="ECO:0007669"/>
    <property type="project" value="TreeGrafter"/>
</dbReference>
<dbReference type="Proteomes" id="UP000321168">
    <property type="component" value="Unassembled WGS sequence"/>
</dbReference>
<dbReference type="PRINTS" id="PR01959">
    <property type="entry name" value="SBIMPHPHTASE"/>
</dbReference>
<dbReference type="Gene3D" id="3.40.190.80">
    <property type="match status" value="1"/>
</dbReference>
<dbReference type="GO" id="GO:0046854">
    <property type="term" value="P:phosphatidylinositol phosphate biosynthetic process"/>
    <property type="evidence" value="ECO:0007669"/>
    <property type="project" value="InterPro"/>
</dbReference>
<reference evidence="9 10" key="1">
    <citation type="submission" date="2019-08" db="EMBL/GenBank/DDBJ databases">
        <title>Genome of Luteibaculum oceani JCM 18817.</title>
        <authorList>
            <person name="Bowman J.P."/>
        </authorList>
    </citation>
    <scope>NUCLEOTIDE SEQUENCE [LARGE SCALE GENOMIC DNA]</scope>
    <source>
        <strain evidence="9 10">JCM 18817</strain>
    </source>
</reference>
<sequence length="265" mass="29472">MQALHTLLGKVEFVAQKAGELIEDAAINRDFLIESKSFNNLVTEVDKKTEERLVSQLGKLLPEAGFIAEEESVAKQSADYQWIIDPIDGTTNFVHGLPLYCISIALAFKSEIILGVIYNPINKELFSAYKGGGAYLNNRPIQVSKAEKMEHSLFATGFPYDDFEREKQYMEILNKLMHNSRGLRRLGSAAIDLAYVACGRFDAFYEYGLNPWDVAAGIIIVKEAGGKISDFKGGNDFLFGEEIIASNGTIHNELQSFIHSGFKSK</sequence>
<evidence type="ECO:0000256" key="8">
    <source>
        <dbReference type="RuleBase" id="RU364068"/>
    </source>
</evidence>
<evidence type="ECO:0000256" key="5">
    <source>
        <dbReference type="ARBA" id="ARBA00022801"/>
    </source>
</evidence>
<dbReference type="PANTHER" id="PTHR20854">
    <property type="entry name" value="INOSITOL MONOPHOSPHATASE"/>
    <property type="match status" value="1"/>
</dbReference>
<dbReference type="FunFam" id="3.30.540.10:FF:000003">
    <property type="entry name" value="Inositol-1-monophosphatase"/>
    <property type="match status" value="1"/>
</dbReference>
<dbReference type="Pfam" id="PF00459">
    <property type="entry name" value="Inositol_P"/>
    <property type="match status" value="1"/>
</dbReference>
<keyword evidence="5 8" id="KW-0378">Hydrolase</keyword>
<evidence type="ECO:0000256" key="4">
    <source>
        <dbReference type="ARBA" id="ARBA00022723"/>
    </source>
</evidence>
<dbReference type="InterPro" id="IPR000760">
    <property type="entry name" value="Inositol_monophosphatase-like"/>
</dbReference>
<dbReference type="OrthoDB" id="9772456at2"/>
<name>A0A5C6VFM3_9FLAO</name>
<protein>
    <recommendedName>
        <fullName evidence="8">Inositol-1-monophosphatase</fullName>
        <ecNumber evidence="8">3.1.3.25</ecNumber>
    </recommendedName>
</protein>
<dbReference type="PROSITE" id="PS00630">
    <property type="entry name" value="IMP_2"/>
    <property type="match status" value="1"/>
</dbReference>
<evidence type="ECO:0000256" key="6">
    <source>
        <dbReference type="ARBA" id="ARBA00022842"/>
    </source>
</evidence>
<dbReference type="InterPro" id="IPR033942">
    <property type="entry name" value="IMPase"/>
</dbReference>
<evidence type="ECO:0000256" key="2">
    <source>
        <dbReference type="ARBA" id="ARBA00001946"/>
    </source>
</evidence>
<gene>
    <name evidence="9" type="ORF">FRX97_02990</name>
</gene>
<comment type="catalytic activity">
    <reaction evidence="1 8">
        <text>a myo-inositol phosphate + H2O = myo-inositol + phosphate</text>
        <dbReference type="Rhea" id="RHEA:24056"/>
        <dbReference type="ChEBI" id="CHEBI:15377"/>
        <dbReference type="ChEBI" id="CHEBI:17268"/>
        <dbReference type="ChEBI" id="CHEBI:43474"/>
        <dbReference type="ChEBI" id="CHEBI:84139"/>
        <dbReference type="EC" id="3.1.3.25"/>
    </reaction>
</comment>
<dbReference type="PANTHER" id="PTHR20854:SF4">
    <property type="entry name" value="INOSITOL-1-MONOPHOSPHATASE-RELATED"/>
    <property type="match status" value="1"/>
</dbReference>
<dbReference type="SUPFAM" id="SSF56655">
    <property type="entry name" value="Carbohydrate phosphatase"/>
    <property type="match status" value="1"/>
</dbReference>
<dbReference type="InterPro" id="IPR022337">
    <property type="entry name" value="Inositol_monophosphatase_SuhB"/>
</dbReference>
<proteinExistence type="inferred from homology"/>
<dbReference type="GO" id="GO:0008934">
    <property type="term" value="F:inositol monophosphate 1-phosphatase activity"/>
    <property type="evidence" value="ECO:0007669"/>
    <property type="project" value="InterPro"/>
</dbReference>
<dbReference type="PRINTS" id="PR00377">
    <property type="entry name" value="IMPHPHTASES"/>
</dbReference>
<keyword evidence="6 7" id="KW-0460">Magnesium</keyword>
<dbReference type="InterPro" id="IPR020550">
    <property type="entry name" value="Inositol_monophosphatase_CS"/>
</dbReference>
<keyword evidence="4 7" id="KW-0479">Metal-binding</keyword>
<feature type="binding site" evidence="7">
    <location>
        <position position="213"/>
    </location>
    <ligand>
        <name>Mg(2+)</name>
        <dbReference type="ChEBI" id="CHEBI:18420"/>
        <label>1</label>
        <note>catalytic</note>
    </ligand>
</feature>
<dbReference type="InterPro" id="IPR020583">
    <property type="entry name" value="Inositol_monoP_metal-BS"/>
</dbReference>
<evidence type="ECO:0000256" key="7">
    <source>
        <dbReference type="PIRSR" id="PIRSR600760-2"/>
    </source>
</evidence>
<organism evidence="9 10">
    <name type="scientific">Luteibaculum oceani</name>
    <dbReference type="NCBI Taxonomy" id="1294296"/>
    <lineage>
        <taxon>Bacteria</taxon>
        <taxon>Pseudomonadati</taxon>
        <taxon>Bacteroidota</taxon>
        <taxon>Flavobacteriia</taxon>
        <taxon>Flavobacteriales</taxon>
        <taxon>Luteibaculaceae</taxon>
        <taxon>Luteibaculum</taxon>
    </lineage>
</organism>
<keyword evidence="10" id="KW-1185">Reference proteome</keyword>
<dbReference type="CDD" id="cd01639">
    <property type="entry name" value="IMPase"/>
    <property type="match status" value="1"/>
</dbReference>
<dbReference type="AlphaFoldDB" id="A0A5C6VFM3"/>
<dbReference type="EMBL" id="VORB01000002">
    <property type="protein sequence ID" value="TXC82178.1"/>
    <property type="molecule type" value="Genomic_DNA"/>
</dbReference>
<dbReference type="GO" id="GO:0006020">
    <property type="term" value="P:inositol metabolic process"/>
    <property type="evidence" value="ECO:0007669"/>
    <property type="project" value="TreeGrafter"/>
</dbReference>
<comment type="similarity">
    <text evidence="3 8">Belongs to the inositol monophosphatase superfamily.</text>
</comment>
<comment type="caution">
    <text evidence="9">The sequence shown here is derived from an EMBL/GenBank/DDBJ whole genome shotgun (WGS) entry which is preliminary data.</text>
</comment>